<proteinExistence type="predicted"/>
<keyword evidence="4" id="KW-1185">Reference proteome</keyword>
<evidence type="ECO:0000313" key="4">
    <source>
        <dbReference type="Proteomes" id="UP001185792"/>
    </source>
</evidence>
<reference evidence="3 4" key="1">
    <citation type="submission" date="2023-10" db="EMBL/GenBank/DDBJ databases">
        <title>Development of a sustainable strategy for remediation of hydrocarbon-contaminated territories based on the waste exchange concept.</title>
        <authorList>
            <person name="Krivoruchko A."/>
        </authorList>
    </citation>
    <scope>NUCLEOTIDE SEQUENCE [LARGE SCALE GENOMIC DNA]</scope>
    <source>
        <strain evidence="3 4">IEGM 1236</strain>
    </source>
</reference>
<dbReference type="EMBL" id="JAWLUM010000006">
    <property type="protein sequence ID" value="MDV7136884.1"/>
    <property type="molecule type" value="Genomic_DNA"/>
</dbReference>
<protein>
    <submittedName>
        <fullName evidence="3">Uncharacterized protein</fullName>
    </submittedName>
</protein>
<evidence type="ECO:0000256" key="2">
    <source>
        <dbReference type="SAM" id="Phobius"/>
    </source>
</evidence>
<keyword evidence="2" id="KW-0812">Transmembrane</keyword>
<comment type="caution">
    <text evidence="3">The sequence shown here is derived from an EMBL/GenBank/DDBJ whole genome shotgun (WGS) entry which is preliminary data.</text>
</comment>
<evidence type="ECO:0000313" key="3">
    <source>
        <dbReference type="EMBL" id="MDV7136884.1"/>
    </source>
</evidence>
<gene>
    <name evidence="3" type="ORF">R4198_24605</name>
</gene>
<organism evidence="3 4">
    <name type="scientific">Williamsia marianensis</name>
    <dbReference type="NCBI Taxonomy" id="85044"/>
    <lineage>
        <taxon>Bacteria</taxon>
        <taxon>Bacillati</taxon>
        <taxon>Actinomycetota</taxon>
        <taxon>Actinomycetes</taxon>
        <taxon>Mycobacteriales</taxon>
        <taxon>Nocardiaceae</taxon>
        <taxon>Williamsia</taxon>
    </lineage>
</organism>
<dbReference type="RefSeq" id="WP_317714825.1">
    <property type="nucleotide sequence ID" value="NZ_JAWLUM010000006.1"/>
</dbReference>
<feature type="compositionally biased region" description="Pro residues" evidence="1">
    <location>
        <begin position="110"/>
        <end position="119"/>
    </location>
</feature>
<name>A0ABU4F047_WILMA</name>
<accession>A0ABU4F047</accession>
<feature type="transmembrane region" description="Helical" evidence="2">
    <location>
        <begin position="29"/>
        <end position="52"/>
    </location>
</feature>
<feature type="compositionally biased region" description="Pro residues" evidence="1">
    <location>
        <begin position="74"/>
        <end position="88"/>
    </location>
</feature>
<dbReference type="Proteomes" id="UP001185792">
    <property type="component" value="Unassembled WGS sequence"/>
</dbReference>
<feature type="region of interest" description="Disordered" evidence="1">
    <location>
        <begin position="53"/>
        <end position="131"/>
    </location>
</feature>
<sequence length="412" mass="40513">MQTPRHALPETPCKAPLPRDAHMPVRARAMAAVVVAAVAMGGAGALAGPAFADPEQGGVTSEPAPEQGGVIAEPTPPAPAPAPEPVPDYGPGLVPSPQWQTEPVIYTEPSGPPSTPYTPLPQSAPAAPAPVQPAGPIAPILVKDPAAEIRAGNYIVDRPDWVSPEAAITTNEYMAYFEAEAAQYFESIGFPRDEAARRAAAAAAGAGVGGLAGALAAGIPTAIFFGIVGGVGGGIVGSVVPPTPFNILPGIGIGAGGGAALGFAAGAAAGGAAGALAGGLLGWALGAGDPNADPAAPWAPAPPPPPAPLPNPEGDQYQLVLDAPAASDAGLPAVDYTVDTEGDVSFSTNIAGIPPISGGWTAQQAEAPLQALGPLEQPAKDAIAGATKQIGDGLTQIVDGLHIAYPQTQPAQ</sequence>
<keyword evidence="2" id="KW-0472">Membrane</keyword>
<evidence type="ECO:0000256" key="1">
    <source>
        <dbReference type="SAM" id="MobiDB-lite"/>
    </source>
</evidence>
<keyword evidence="2" id="KW-1133">Transmembrane helix</keyword>